<keyword evidence="2" id="KW-0479">Metal-binding</keyword>
<dbReference type="SFLD" id="SFLDS00029">
    <property type="entry name" value="Radical_SAM"/>
    <property type="match status" value="1"/>
</dbReference>
<dbReference type="Gene3D" id="3.20.20.70">
    <property type="entry name" value="Aldolase class I"/>
    <property type="match status" value="1"/>
</dbReference>
<dbReference type="PANTHER" id="PTHR43273">
    <property type="entry name" value="ANAEROBIC SULFATASE-MATURATING ENZYME HOMOLOG ASLB-RELATED"/>
    <property type="match status" value="1"/>
</dbReference>
<dbReference type="PANTHER" id="PTHR43273:SF8">
    <property type="entry name" value="RADICAL SAM DOMAIN PROTEIN"/>
    <property type="match status" value="1"/>
</dbReference>
<gene>
    <name evidence="6" type="ORF">SDC9_196439</name>
</gene>
<dbReference type="Pfam" id="PF04055">
    <property type="entry name" value="Radical_SAM"/>
    <property type="match status" value="1"/>
</dbReference>
<evidence type="ECO:0000256" key="2">
    <source>
        <dbReference type="ARBA" id="ARBA00022723"/>
    </source>
</evidence>
<dbReference type="InterPro" id="IPR007197">
    <property type="entry name" value="rSAM"/>
</dbReference>
<proteinExistence type="predicted"/>
<name>A0A645IC59_9ZZZZ</name>
<dbReference type="GO" id="GO:0016491">
    <property type="term" value="F:oxidoreductase activity"/>
    <property type="evidence" value="ECO:0007669"/>
    <property type="project" value="InterPro"/>
</dbReference>
<feature type="domain" description="Radical SAM core" evidence="5">
    <location>
        <begin position="77"/>
        <end position="163"/>
    </location>
</feature>
<dbReference type="GO" id="GO:0051536">
    <property type="term" value="F:iron-sulfur cluster binding"/>
    <property type="evidence" value="ECO:0007669"/>
    <property type="project" value="UniProtKB-KW"/>
</dbReference>
<reference evidence="6" key="1">
    <citation type="submission" date="2019-08" db="EMBL/GenBank/DDBJ databases">
        <authorList>
            <person name="Kucharzyk K."/>
            <person name="Murdoch R.W."/>
            <person name="Higgins S."/>
            <person name="Loffler F."/>
        </authorList>
    </citation>
    <scope>NUCLEOTIDE SEQUENCE</scope>
</reference>
<dbReference type="EMBL" id="VSSQ01111501">
    <property type="protein sequence ID" value="MPN48827.1"/>
    <property type="molecule type" value="Genomic_DNA"/>
</dbReference>
<keyword evidence="1" id="KW-0949">S-adenosyl-L-methionine</keyword>
<dbReference type="InterPro" id="IPR013785">
    <property type="entry name" value="Aldolase_TIM"/>
</dbReference>
<dbReference type="GO" id="GO:0046872">
    <property type="term" value="F:metal ion binding"/>
    <property type="evidence" value="ECO:0007669"/>
    <property type="project" value="UniProtKB-KW"/>
</dbReference>
<dbReference type="SUPFAM" id="SSF102114">
    <property type="entry name" value="Radical SAM enzymes"/>
    <property type="match status" value="1"/>
</dbReference>
<evidence type="ECO:0000256" key="1">
    <source>
        <dbReference type="ARBA" id="ARBA00022691"/>
    </source>
</evidence>
<evidence type="ECO:0000313" key="6">
    <source>
        <dbReference type="EMBL" id="MPN48827.1"/>
    </source>
</evidence>
<evidence type="ECO:0000259" key="5">
    <source>
        <dbReference type="Pfam" id="PF04055"/>
    </source>
</evidence>
<protein>
    <recommendedName>
        <fullName evidence="5">Radical SAM core domain-containing protein</fullName>
    </recommendedName>
</protein>
<organism evidence="6">
    <name type="scientific">bioreactor metagenome</name>
    <dbReference type="NCBI Taxonomy" id="1076179"/>
    <lineage>
        <taxon>unclassified sequences</taxon>
        <taxon>metagenomes</taxon>
        <taxon>ecological metagenomes</taxon>
    </lineage>
</organism>
<dbReference type="InterPro" id="IPR023867">
    <property type="entry name" value="Sulphatase_maturase_rSAM"/>
</dbReference>
<accession>A0A645IC59</accession>
<evidence type="ECO:0000256" key="3">
    <source>
        <dbReference type="ARBA" id="ARBA00023004"/>
    </source>
</evidence>
<evidence type="ECO:0000256" key="4">
    <source>
        <dbReference type="ARBA" id="ARBA00023014"/>
    </source>
</evidence>
<keyword evidence="4" id="KW-0411">Iron-sulfur</keyword>
<dbReference type="SFLD" id="SFLDG01067">
    <property type="entry name" value="SPASM/twitch_domain_containing"/>
    <property type="match status" value="1"/>
</dbReference>
<comment type="caution">
    <text evidence="6">The sequence shown here is derived from an EMBL/GenBank/DDBJ whole genome shotgun (WGS) entry which is preliminary data.</text>
</comment>
<keyword evidence="3" id="KW-0408">Iron</keyword>
<dbReference type="InterPro" id="IPR058240">
    <property type="entry name" value="rSAM_sf"/>
</dbReference>
<dbReference type="CDD" id="cd01335">
    <property type="entry name" value="Radical_SAM"/>
    <property type="match status" value="1"/>
</dbReference>
<sequence length="165" mass="19282">MYLEDIEVFLCDNSNYLVDLYNGDLFLLDDKETFLSIYKSNNFLNKDEEEMYNFIKANRERKNNYNINILDIDTIRINISNACNLACKYCYANGGNYTKPNSLMSKKVAKDIVTFIKNNLNHIETIFFFGGEPLLNIDIIEYICSEFKDKKFKLITNGTLINDKI</sequence>
<dbReference type="AlphaFoldDB" id="A0A645IC59"/>